<dbReference type="Pfam" id="PF13453">
    <property type="entry name" value="Zn_ribbon_TFIIB"/>
    <property type="match status" value="1"/>
</dbReference>
<feature type="domain" description="Transcription factor zinc-finger" evidence="2">
    <location>
        <begin position="2"/>
        <end position="42"/>
    </location>
</feature>
<proteinExistence type="predicted"/>
<protein>
    <recommendedName>
        <fullName evidence="2">Transcription factor zinc-finger domain-containing protein</fullName>
    </recommendedName>
</protein>
<dbReference type="AlphaFoldDB" id="A0A917VZB3"/>
<gene>
    <name evidence="3" type="ORF">GCM10007968_03700</name>
</gene>
<dbReference type="RefSeq" id="WP_188801312.1">
    <property type="nucleotide sequence ID" value="NZ_BMOK01000001.1"/>
</dbReference>
<feature type="compositionally biased region" description="Basic and acidic residues" evidence="1">
    <location>
        <begin position="51"/>
        <end position="85"/>
    </location>
</feature>
<reference evidence="3" key="2">
    <citation type="submission" date="2020-09" db="EMBL/GenBank/DDBJ databases">
        <authorList>
            <person name="Sun Q."/>
            <person name="Ohkuma M."/>
        </authorList>
    </citation>
    <scope>NUCLEOTIDE SEQUENCE</scope>
    <source>
        <strain evidence="3">JCM 15325</strain>
    </source>
</reference>
<dbReference type="InterPro" id="IPR027392">
    <property type="entry name" value="TF_Znf"/>
</dbReference>
<evidence type="ECO:0000256" key="1">
    <source>
        <dbReference type="SAM" id="MobiDB-lite"/>
    </source>
</evidence>
<comment type="caution">
    <text evidence="3">The sequence shown here is derived from an EMBL/GenBank/DDBJ whole genome shotgun (WGS) entry which is preliminary data.</text>
</comment>
<reference evidence="3" key="1">
    <citation type="journal article" date="2014" name="Int. J. Syst. Evol. Microbiol.">
        <title>Complete genome sequence of Corynebacterium casei LMG S-19264T (=DSM 44701T), isolated from a smear-ripened cheese.</title>
        <authorList>
            <consortium name="US DOE Joint Genome Institute (JGI-PGF)"/>
            <person name="Walter F."/>
            <person name="Albersmeier A."/>
            <person name="Kalinowski J."/>
            <person name="Ruckert C."/>
        </authorList>
    </citation>
    <scope>NUCLEOTIDE SEQUENCE</scope>
    <source>
        <strain evidence="3">JCM 15325</strain>
    </source>
</reference>
<feature type="region of interest" description="Disordered" evidence="1">
    <location>
        <begin position="51"/>
        <end position="90"/>
    </location>
</feature>
<dbReference type="EMBL" id="BMOK01000001">
    <property type="protein sequence ID" value="GGL43021.1"/>
    <property type="molecule type" value="Genomic_DNA"/>
</dbReference>
<evidence type="ECO:0000259" key="2">
    <source>
        <dbReference type="Pfam" id="PF13453"/>
    </source>
</evidence>
<keyword evidence="4" id="KW-1185">Reference proteome</keyword>
<evidence type="ECO:0000313" key="4">
    <source>
        <dbReference type="Proteomes" id="UP000654670"/>
    </source>
</evidence>
<evidence type="ECO:0000313" key="3">
    <source>
        <dbReference type="EMBL" id="GGL43021.1"/>
    </source>
</evidence>
<sequence length="105" mass="12888">MNCPVCEDVRMKEVERYGVMIDICPNCKGIWLDRGELEKITEQVKEVRQPFNQWHERDDDWEHEDRHHGHDDHEHHRYHDDDGHSHYPRKKKKESVFDMFGDMFD</sequence>
<accession>A0A917VZB3</accession>
<name>A0A917VZB3_9BACL</name>
<dbReference type="Proteomes" id="UP000654670">
    <property type="component" value="Unassembled WGS sequence"/>
</dbReference>
<organism evidence="3 4">
    <name type="scientific">Sporolactobacillus putidus</name>
    <dbReference type="NCBI Taxonomy" id="492735"/>
    <lineage>
        <taxon>Bacteria</taxon>
        <taxon>Bacillati</taxon>
        <taxon>Bacillota</taxon>
        <taxon>Bacilli</taxon>
        <taxon>Bacillales</taxon>
        <taxon>Sporolactobacillaceae</taxon>
        <taxon>Sporolactobacillus</taxon>
    </lineage>
</organism>